<name>A0A0R1WMG6_9LACO</name>
<dbReference type="Pfam" id="PF00075">
    <property type="entry name" value="RNase_H"/>
    <property type="match status" value="1"/>
</dbReference>
<dbReference type="InterPro" id="IPR036397">
    <property type="entry name" value="RNaseH_sf"/>
</dbReference>
<keyword evidence="3" id="KW-1185">Reference proteome</keyword>
<comment type="caution">
    <text evidence="2">The sequence shown here is derived from an EMBL/GenBank/DDBJ whole genome shotgun (WGS) entry which is preliminary data.</text>
</comment>
<reference evidence="2 3" key="1">
    <citation type="journal article" date="2015" name="Genome Announc.">
        <title>Expanding the biotechnology potential of lactobacilli through comparative genomics of 213 strains and associated genera.</title>
        <authorList>
            <person name="Sun Z."/>
            <person name="Harris H.M."/>
            <person name="McCann A."/>
            <person name="Guo C."/>
            <person name="Argimon S."/>
            <person name="Zhang W."/>
            <person name="Yang X."/>
            <person name="Jeffery I.B."/>
            <person name="Cooney J.C."/>
            <person name="Kagawa T.F."/>
            <person name="Liu W."/>
            <person name="Song Y."/>
            <person name="Salvetti E."/>
            <person name="Wrobel A."/>
            <person name="Rasinkangas P."/>
            <person name="Parkhill J."/>
            <person name="Rea M.C."/>
            <person name="O'Sullivan O."/>
            <person name="Ritari J."/>
            <person name="Douillard F.P."/>
            <person name="Paul Ross R."/>
            <person name="Yang R."/>
            <person name="Briner A.E."/>
            <person name="Felis G.E."/>
            <person name="de Vos W.M."/>
            <person name="Barrangou R."/>
            <person name="Klaenhammer T.R."/>
            <person name="Caufield P.W."/>
            <person name="Cui Y."/>
            <person name="Zhang H."/>
            <person name="O'Toole P.W."/>
        </authorList>
    </citation>
    <scope>NUCLEOTIDE SEQUENCE [LARGE SCALE GENOMIC DNA]</scope>
    <source>
        <strain evidence="2 3">DSM 18933</strain>
    </source>
</reference>
<dbReference type="RefSeq" id="WP_025022021.1">
    <property type="nucleotide sequence ID" value="NZ_AZGD01000090.1"/>
</dbReference>
<gene>
    <name evidence="2" type="ORF">FC40_GL000799</name>
</gene>
<evidence type="ECO:0000313" key="3">
    <source>
        <dbReference type="Proteomes" id="UP000051054"/>
    </source>
</evidence>
<dbReference type="InterPro" id="IPR012337">
    <property type="entry name" value="RNaseH-like_sf"/>
</dbReference>
<dbReference type="PROSITE" id="PS50879">
    <property type="entry name" value="RNASE_H_1"/>
    <property type="match status" value="1"/>
</dbReference>
<feature type="domain" description="RNase H type-1" evidence="1">
    <location>
        <begin position="1"/>
        <end position="126"/>
    </location>
</feature>
<dbReference type="Proteomes" id="UP000051054">
    <property type="component" value="Unassembled WGS sequence"/>
</dbReference>
<dbReference type="PATRIC" id="fig|1423755.3.peg.853"/>
<dbReference type="SUPFAM" id="SSF53098">
    <property type="entry name" value="Ribonuclease H-like"/>
    <property type="match status" value="1"/>
</dbReference>
<proteinExistence type="predicted"/>
<dbReference type="EMBL" id="AZGD01000090">
    <property type="protein sequence ID" value="KRM19010.1"/>
    <property type="molecule type" value="Genomic_DNA"/>
</dbReference>
<dbReference type="OrthoDB" id="7845843at2"/>
<organism evidence="2 3">
    <name type="scientific">Ligilactobacillus hayakitensis DSM 18933 = JCM 14209</name>
    <dbReference type="NCBI Taxonomy" id="1423755"/>
    <lineage>
        <taxon>Bacteria</taxon>
        <taxon>Bacillati</taxon>
        <taxon>Bacillota</taxon>
        <taxon>Bacilli</taxon>
        <taxon>Lactobacillales</taxon>
        <taxon>Lactobacillaceae</taxon>
        <taxon>Ligilactobacillus</taxon>
    </lineage>
</organism>
<evidence type="ECO:0000259" key="1">
    <source>
        <dbReference type="PROSITE" id="PS50879"/>
    </source>
</evidence>
<sequence>MLKIYTDAAGYPNSNFFGIGILIVENKVQHQLHFKVNATDIHQAEFLAAIKGLKYSIETLHNTDLIFLYSDSKILVDSISKEYSKSYQRDLNIFLSLSKKINILLPTWISDKENSGAHHLALQGLHTN</sequence>
<dbReference type="AlphaFoldDB" id="A0A0R1WMG6"/>
<accession>A0A0R1WMG6</accession>
<dbReference type="STRING" id="1423755.FC40_GL000799"/>
<dbReference type="Gene3D" id="3.30.420.10">
    <property type="entry name" value="Ribonuclease H-like superfamily/Ribonuclease H"/>
    <property type="match status" value="1"/>
</dbReference>
<dbReference type="InterPro" id="IPR002156">
    <property type="entry name" value="RNaseH_domain"/>
</dbReference>
<dbReference type="eggNOG" id="COG0328">
    <property type="taxonomic scope" value="Bacteria"/>
</dbReference>
<protein>
    <recommendedName>
        <fullName evidence="1">RNase H type-1 domain-containing protein</fullName>
    </recommendedName>
</protein>
<dbReference type="GO" id="GO:0004523">
    <property type="term" value="F:RNA-DNA hybrid ribonuclease activity"/>
    <property type="evidence" value="ECO:0007669"/>
    <property type="project" value="InterPro"/>
</dbReference>
<evidence type="ECO:0000313" key="2">
    <source>
        <dbReference type="EMBL" id="KRM19010.1"/>
    </source>
</evidence>
<dbReference type="GO" id="GO:0003676">
    <property type="term" value="F:nucleic acid binding"/>
    <property type="evidence" value="ECO:0007669"/>
    <property type="project" value="InterPro"/>
</dbReference>